<proteinExistence type="predicted"/>
<dbReference type="AlphaFoldDB" id="A0A5C5X643"/>
<keyword evidence="1" id="KW-0472">Membrane</keyword>
<gene>
    <name evidence="2" type="ORF">KOR42_14800</name>
</gene>
<accession>A0A5C5X643</accession>
<reference evidence="2 3" key="1">
    <citation type="submission" date="2019-02" db="EMBL/GenBank/DDBJ databases">
        <title>Deep-cultivation of Planctomycetes and their phenomic and genomic characterization uncovers novel biology.</title>
        <authorList>
            <person name="Wiegand S."/>
            <person name="Jogler M."/>
            <person name="Boedeker C."/>
            <person name="Pinto D."/>
            <person name="Vollmers J."/>
            <person name="Rivas-Marin E."/>
            <person name="Kohn T."/>
            <person name="Peeters S.H."/>
            <person name="Heuer A."/>
            <person name="Rast P."/>
            <person name="Oberbeckmann S."/>
            <person name="Bunk B."/>
            <person name="Jeske O."/>
            <person name="Meyerdierks A."/>
            <person name="Storesund J.E."/>
            <person name="Kallscheuer N."/>
            <person name="Luecker S."/>
            <person name="Lage O.M."/>
            <person name="Pohl T."/>
            <person name="Merkel B.J."/>
            <person name="Hornburger P."/>
            <person name="Mueller R.-W."/>
            <person name="Bruemmer F."/>
            <person name="Labrenz M."/>
            <person name="Spormann A.M."/>
            <person name="Op Den Camp H."/>
            <person name="Overmann J."/>
            <person name="Amann R."/>
            <person name="Jetten M.S.M."/>
            <person name="Mascher T."/>
            <person name="Medema M.H."/>
            <person name="Devos D.P."/>
            <person name="Kaster A.-K."/>
            <person name="Ovreas L."/>
            <person name="Rohde M."/>
            <person name="Galperin M.Y."/>
            <person name="Jogler C."/>
        </authorList>
    </citation>
    <scope>NUCLEOTIDE SEQUENCE [LARGE SCALE GENOMIC DNA]</scope>
    <source>
        <strain evidence="2 3">KOR42</strain>
    </source>
</reference>
<organism evidence="2 3">
    <name type="scientific">Thalassoglobus neptunius</name>
    <dbReference type="NCBI Taxonomy" id="1938619"/>
    <lineage>
        <taxon>Bacteria</taxon>
        <taxon>Pseudomonadati</taxon>
        <taxon>Planctomycetota</taxon>
        <taxon>Planctomycetia</taxon>
        <taxon>Planctomycetales</taxon>
        <taxon>Planctomycetaceae</taxon>
        <taxon>Thalassoglobus</taxon>
    </lineage>
</organism>
<evidence type="ECO:0000313" key="3">
    <source>
        <dbReference type="Proteomes" id="UP000317243"/>
    </source>
</evidence>
<keyword evidence="3" id="KW-1185">Reference proteome</keyword>
<feature type="transmembrane region" description="Helical" evidence="1">
    <location>
        <begin position="141"/>
        <end position="160"/>
    </location>
</feature>
<keyword evidence="1" id="KW-1133">Transmembrane helix</keyword>
<dbReference type="RefSeq" id="WP_146508266.1">
    <property type="nucleotide sequence ID" value="NZ_SIHI01000001.1"/>
</dbReference>
<name>A0A5C5X643_9PLAN</name>
<dbReference type="OrthoDB" id="281819at2"/>
<comment type="caution">
    <text evidence="2">The sequence shown here is derived from an EMBL/GenBank/DDBJ whole genome shotgun (WGS) entry which is preliminary data.</text>
</comment>
<evidence type="ECO:0000256" key="1">
    <source>
        <dbReference type="SAM" id="Phobius"/>
    </source>
</evidence>
<sequence length="223" mass="23242">MSSSVLSLNPQLVNNSRLRLRLFGSSESQVGDSTGSDSVSLQEAAVLVFAGLMAATASMFIELNLKVPGHAILRSVFPMLCGLSIVPRRGAGTLMSIVALVFVGGFYAGGLLRGMSIGALTSLTTIGPALDFALRRTKSPGQIFLGCALAGMVANLLALLTRGGAKFLGLEALGKKPFEVWFGSAAMTYPICGLAAGLLSALVWFSFQRKSDFGTDSAERGES</sequence>
<dbReference type="EMBL" id="SIHI01000001">
    <property type="protein sequence ID" value="TWT58109.1"/>
    <property type="molecule type" value="Genomic_DNA"/>
</dbReference>
<feature type="transmembrane region" description="Helical" evidence="1">
    <location>
        <begin position="86"/>
        <end position="108"/>
    </location>
</feature>
<feature type="transmembrane region" description="Helical" evidence="1">
    <location>
        <begin position="180"/>
        <end position="205"/>
    </location>
</feature>
<protein>
    <submittedName>
        <fullName evidence="2">Uncharacterized protein</fullName>
    </submittedName>
</protein>
<evidence type="ECO:0000313" key="2">
    <source>
        <dbReference type="EMBL" id="TWT58109.1"/>
    </source>
</evidence>
<keyword evidence="1" id="KW-0812">Transmembrane</keyword>
<dbReference type="Proteomes" id="UP000317243">
    <property type="component" value="Unassembled WGS sequence"/>
</dbReference>